<keyword evidence="2" id="KW-0677">Repeat</keyword>
<dbReference type="InterPro" id="IPR036322">
    <property type="entry name" value="WD40_repeat_dom_sf"/>
</dbReference>
<dbReference type="Proteomes" id="UP000199513">
    <property type="component" value="Unassembled WGS sequence"/>
</dbReference>
<dbReference type="OrthoDB" id="933690at2"/>
<dbReference type="InterPro" id="IPR015943">
    <property type="entry name" value="WD40/YVTN_repeat-like_dom_sf"/>
</dbReference>
<proteinExistence type="predicted"/>
<organism evidence="4 5">
    <name type="scientific">Thermoflexibacter ruber</name>
    <dbReference type="NCBI Taxonomy" id="1003"/>
    <lineage>
        <taxon>Bacteria</taxon>
        <taxon>Pseudomonadati</taxon>
        <taxon>Bacteroidota</taxon>
        <taxon>Cytophagia</taxon>
        <taxon>Cytophagales</taxon>
        <taxon>Thermoflexibacteraceae</taxon>
        <taxon>Thermoflexibacter</taxon>
    </lineage>
</organism>
<dbReference type="RefSeq" id="WP_091549022.1">
    <property type="nucleotide sequence ID" value="NZ_FONY01000044.1"/>
</dbReference>
<feature type="repeat" description="WD" evidence="3">
    <location>
        <begin position="12"/>
        <end position="46"/>
    </location>
</feature>
<evidence type="ECO:0000256" key="3">
    <source>
        <dbReference type="PROSITE-ProRule" id="PRU00221"/>
    </source>
</evidence>
<reference evidence="4 5" key="1">
    <citation type="submission" date="2016-10" db="EMBL/GenBank/DDBJ databases">
        <authorList>
            <person name="de Groot N.N."/>
        </authorList>
    </citation>
    <scope>NUCLEOTIDE SEQUENCE [LARGE SCALE GENOMIC DNA]</scope>
    <source>
        <strain>GEY</strain>
        <strain evidence="5">DSM 9560</strain>
    </source>
</reference>
<gene>
    <name evidence="4" type="ORF">SAMN04488541_10443</name>
</gene>
<sequence>MSKIAVRKHHLLTGHRDSIYALVQGNTTKEVFSAGSDGFVVKWDLKDTENGFLIARFPNSVYGIYFIKGTNRLIVGQNYAGVHLIDLENNKEITSASITQSAIFDVQLYEETLFVGCGDGTLSVLNVNNLTTNIHIKFSEKSIRCIAINPILRELAVGYSDCFIRILDLSTLALKHEILAHQNSVFSLIYSPDYQYLLSGSRDAHLKVWAVNNNYSLTESIVAHLFTINHIAYHPTLPYFATCSKDKSIKLWDAQQFKLLKVIDKARHAGHSTSVNKLLWVDSLLLACSDDKSISIWDINGLA</sequence>
<dbReference type="AlphaFoldDB" id="A0A1I2JD39"/>
<dbReference type="PROSITE" id="PS50294">
    <property type="entry name" value="WD_REPEATS_REGION"/>
    <property type="match status" value="3"/>
</dbReference>
<dbReference type="InterPro" id="IPR019775">
    <property type="entry name" value="WD40_repeat_CS"/>
</dbReference>
<keyword evidence="5" id="KW-1185">Reference proteome</keyword>
<dbReference type="PRINTS" id="PR00320">
    <property type="entry name" value="GPROTEINBRPT"/>
</dbReference>
<evidence type="ECO:0000313" key="5">
    <source>
        <dbReference type="Proteomes" id="UP000199513"/>
    </source>
</evidence>
<dbReference type="PROSITE" id="PS50082">
    <property type="entry name" value="WD_REPEATS_2"/>
    <property type="match status" value="4"/>
</dbReference>
<name>A0A1I2JD39_9BACT</name>
<evidence type="ECO:0000313" key="4">
    <source>
        <dbReference type="EMBL" id="SFF50786.1"/>
    </source>
</evidence>
<feature type="repeat" description="WD" evidence="3">
    <location>
        <begin position="221"/>
        <end position="262"/>
    </location>
</feature>
<dbReference type="SUPFAM" id="SSF50978">
    <property type="entry name" value="WD40 repeat-like"/>
    <property type="match status" value="1"/>
</dbReference>
<feature type="repeat" description="WD" evidence="3">
    <location>
        <begin position="268"/>
        <end position="303"/>
    </location>
</feature>
<dbReference type="STRING" id="1003.SAMN04488541_10443"/>
<dbReference type="PANTHER" id="PTHR19848:SF8">
    <property type="entry name" value="F-BOX AND WD REPEAT DOMAIN CONTAINING 7"/>
    <property type="match status" value="1"/>
</dbReference>
<dbReference type="InterPro" id="IPR020472">
    <property type="entry name" value="WD40_PAC1"/>
</dbReference>
<dbReference type="EMBL" id="FONY01000044">
    <property type="protein sequence ID" value="SFF50786.1"/>
    <property type="molecule type" value="Genomic_DNA"/>
</dbReference>
<feature type="repeat" description="WD" evidence="3">
    <location>
        <begin position="178"/>
        <end position="219"/>
    </location>
</feature>
<dbReference type="PROSITE" id="PS00678">
    <property type="entry name" value="WD_REPEATS_1"/>
    <property type="match status" value="1"/>
</dbReference>
<dbReference type="PANTHER" id="PTHR19848">
    <property type="entry name" value="WD40 REPEAT PROTEIN"/>
    <property type="match status" value="1"/>
</dbReference>
<keyword evidence="1 3" id="KW-0853">WD repeat</keyword>
<dbReference type="InterPro" id="IPR001680">
    <property type="entry name" value="WD40_rpt"/>
</dbReference>
<evidence type="ECO:0000256" key="1">
    <source>
        <dbReference type="ARBA" id="ARBA00022574"/>
    </source>
</evidence>
<protein>
    <submittedName>
        <fullName evidence="4">WD domain-containing protein, G-beta repeat-containing protein</fullName>
    </submittedName>
</protein>
<evidence type="ECO:0000256" key="2">
    <source>
        <dbReference type="ARBA" id="ARBA00022737"/>
    </source>
</evidence>
<dbReference type="SMART" id="SM00320">
    <property type="entry name" value="WD40"/>
    <property type="match status" value="6"/>
</dbReference>
<accession>A0A1I2JD39</accession>
<dbReference type="Gene3D" id="2.130.10.10">
    <property type="entry name" value="YVTN repeat-like/Quinoprotein amine dehydrogenase"/>
    <property type="match status" value="2"/>
</dbReference>
<dbReference type="Pfam" id="PF00400">
    <property type="entry name" value="WD40"/>
    <property type="match status" value="4"/>
</dbReference>